<dbReference type="InterPro" id="IPR018316">
    <property type="entry name" value="Tubulin/FtsZ_2-layer-sand-dom"/>
</dbReference>
<evidence type="ECO:0000256" key="4">
    <source>
        <dbReference type="ARBA" id="ARBA00022801"/>
    </source>
</evidence>
<dbReference type="PANTHER" id="PTHR11588">
    <property type="entry name" value="TUBULIN"/>
    <property type="match status" value="1"/>
</dbReference>
<evidence type="ECO:0000256" key="1">
    <source>
        <dbReference type="ARBA" id="ARBA00009636"/>
    </source>
</evidence>
<feature type="compositionally biased region" description="Pro residues" evidence="7">
    <location>
        <begin position="149"/>
        <end position="158"/>
    </location>
</feature>
<evidence type="ECO:0000259" key="8">
    <source>
        <dbReference type="Pfam" id="PF03953"/>
    </source>
</evidence>
<evidence type="ECO:0000256" key="5">
    <source>
        <dbReference type="ARBA" id="ARBA00023134"/>
    </source>
</evidence>
<dbReference type="InterPro" id="IPR000217">
    <property type="entry name" value="Tubulin"/>
</dbReference>
<feature type="domain" description="Tubulin/FtsZ 2-layer sandwich" evidence="8">
    <location>
        <begin position="1"/>
        <end position="72"/>
    </location>
</feature>
<comment type="catalytic activity">
    <reaction evidence="6">
        <text>GTP + H2O = GDP + phosphate + H(+)</text>
        <dbReference type="Rhea" id="RHEA:19669"/>
        <dbReference type="ChEBI" id="CHEBI:15377"/>
        <dbReference type="ChEBI" id="CHEBI:15378"/>
        <dbReference type="ChEBI" id="CHEBI:37565"/>
        <dbReference type="ChEBI" id="CHEBI:43474"/>
        <dbReference type="ChEBI" id="CHEBI:58189"/>
    </reaction>
    <physiologicalReaction direction="left-to-right" evidence="6">
        <dbReference type="Rhea" id="RHEA:19670"/>
    </physiologicalReaction>
</comment>
<dbReference type="GO" id="GO:0005874">
    <property type="term" value="C:microtubule"/>
    <property type="evidence" value="ECO:0007669"/>
    <property type="project" value="UniProtKB-KW"/>
</dbReference>
<evidence type="ECO:0000256" key="3">
    <source>
        <dbReference type="ARBA" id="ARBA00022741"/>
    </source>
</evidence>
<sequence>MTFSCFEPGNQTKENTHGFPVACALLFRGDVVPKDVSAAVAVIETKHTIQFVDWCPTGFKLGICNEPPSYLPLPGLVSARCASLLRASTPQRLCLPSSNTLNALPQFIEPRRSATMGTSFNMPLHALPASTYDRPHTPVPRAIEQPMNLNPPPSPPSSPARTTPHPHLHHTNSHPPTPRLFDAAACFAKPTPTRTYLQSSEYQHHFSLLDS</sequence>
<gene>
    <name evidence="9" type="ORF">R3P38DRAFT_3424033</name>
</gene>
<evidence type="ECO:0000256" key="6">
    <source>
        <dbReference type="ARBA" id="ARBA00049117"/>
    </source>
</evidence>
<comment type="similarity">
    <text evidence="1">Belongs to the tubulin family.</text>
</comment>
<dbReference type="AlphaFoldDB" id="A0AAV9ZXY5"/>
<dbReference type="Pfam" id="PF03953">
    <property type="entry name" value="Tubulin_C"/>
    <property type="match status" value="1"/>
</dbReference>
<dbReference type="GO" id="GO:0005200">
    <property type="term" value="F:structural constituent of cytoskeleton"/>
    <property type="evidence" value="ECO:0007669"/>
    <property type="project" value="InterPro"/>
</dbReference>
<keyword evidence="10" id="KW-1185">Reference proteome</keyword>
<dbReference type="SUPFAM" id="SSF55307">
    <property type="entry name" value="Tubulin C-terminal domain-like"/>
    <property type="match status" value="1"/>
</dbReference>
<evidence type="ECO:0000313" key="9">
    <source>
        <dbReference type="EMBL" id="KAK6995931.1"/>
    </source>
</evidence>
<keyword evidence="3" id="KW-0547">Nucleotide-binding</keyword>
<keyword evidence="2" id="KW-0493">Microtubule</keyword>
<dbReference type="GO" id="GO:0005525">
    <property type="term" value="F:GTP binding"/>
    <property type="evidence" value="ECO:0007669"/>
    <property type="project" value="UniProtKB-KW"/>
</dbReference>
<protein>
    <submittedName>
        <fullName evidence="9">Tubulin/FtsZ</fullName>
    </submittedName>
</protein>
<keyword evidence="5" id="KW-0342">GTP-binding</keyword>
<dbReference type="InterPro" id="IPR008280">
    <property type="entry name" value="Tub_FtsZ_C"/>
</dbReference>
<proteinExistence type="inferred from homology"/>
<name>A0AAV9ZXY5_9AGAR</name>
<dbReference type="InterPro" id="IPR037103">
    <property type="entry name" value="Tubulin/FtsZ-like_C"/>
</dbReference>
<dbReference type="EMBL" id="JAWWNJ010000100">
    <property type="protein sequence ID" value="KAK6995931.1"/>
    <property type="molecule type" value="Genomic_DNA"/>
</dbReference>
<evidence type="ECO:0000256" key="7">
    <source>
        <dbReference type="SAM" id="MobiDB-lite"/>
    </source>
</evidence>
<evidence type="ECO:0000313" key="10">
    <source>
        <dbReference type="Proteomes" id="UP001362999"/>
    </source>
</evidence>
<dbReference type="Gene3D" id="3.30.1330.20">
    <property type="entry name" value="Tubulin/FtsZ, C-terminal domain"/>
    <property type="match status" value="1"/>
</dbReference>
<feature type="region of interest" description="Disordered" evidence="7">
    <location>
        <begin position="134"/>
        <end position="177"/>
    </location>
</feature>
<keyword evidence="4" id="KW-0378">Hydrolase</keyword>
<accession>A0AAV9ZXY5</accession>
<dbReference type="InterPro" id="IPR002452">
    <property type="entry name" value="Alpha_tubulin"/>
</dbReference>
<dbReference type="PRINTS" id="PR01162">
    <property type="entry name" value="ALPHATUBULIN"/>
</dbReference>
<dbReference type="Proteomes" id="UP001362999">
    <property type="component" value="Unassembled WGS sequence"/>
</dbReference>
<reference evidence="9 10" key="1">
    <citation type="journal article" date="2024" name="J Genomics">
        <title>Draft genome sequencing and assembly of Favolaschia claudopus CIRM-BRFM 2984 isolated from oak limbs.</title>
        <authorList>
            <person name="Navarro D."/>
            <person name="Drula E."/>
            <person name="Chaduli D."/>
            <person name="Cazenave R."/>
            <person name="Ahrendt S."/>
            <person name="Wang J."/>
            <person name="Lipzen A."/>
            <person name="Daum C."/>
            <person name="Barry K."/>
            <person name="Grigoriev I.V."/>
            <person name="Favel A."/>
            <person name="Rosso M.N."/>
            <person name="Martin F."/>
        </authorList>
    </citation>
    <scope>NUCLEOTIDE SEQUENCE [LARGE SCALE GENOMIC DNA]</scope>
    <source>
        <strain evidence="9 10">CIRM-BRFM 2984</strain>
    </source>
</reference>
<dbReference type="GO" id="GO:0016787">
    <property type="term" value="F:hydrolase activity"/>
    <property type="evidence" value="ECO:0007669"/>
    <property type="project" value="UniProtKB-KW"/>
</dbReference>
<comment type="caution">
    <text evidence="9">The sequence shown here is derived from an EMBL/GenBank/DDBJ whole genome shotgun (WGS) entry which is preliminary data.</text>
</comment>
<organism evidence="9 10">
    <name type="scientific">Favolaschia claudopus</name>
    <dbReference type="NCBI Taxonomy" id="2862362"/>
    <lineage>
        <taxon>Eukaryota</taxon>
        <taxon>Fungi</taxon>
        <taxon>Dikarya</taxon>
        <taxon>Basidiomycota</taxon>
        <taxon>Agaricomycotina</taxon>
        <taxon>Agaricomycetes</taxon>
        <taxon>Agaricomycetidae</taxon>
        <taxon>Agaricales</taxon>
        <taxon>Marasmiineae</taxon>
        <taxon>Mycenaceae</taxon>
        <taxon>Favolaschia</taxon>
    </lineage>
</organism>
<evidence type="ECO:0000256" key="2">
    <source>
        <dbReference type="ARBA" id="ARBA00022701"/>
    </source>
</evidence>
<dbReference type="GO" id="GO:0007017">
    <property type="term" value="P:microtubule-based process"/>
    <property type="evidence" value="ECO:0007669"/>
    <property type="project" value="InterPro"/>
</dbReference>